<feature type="region of interest" description="Disordered" evidence="1">
    <location>
        <begin position="473"/>
        <end position="497"/>
    </location>
</feature>
<dbReference type="RefSeq" id="WP_189066451.1">
    <property type="nucleotide sequence ID" value="NZ_BMQM01000037.1"/>
</dbReference>
<dbReference type="Proteomes" id="UP000634308">
    <property type="component" value="Unassembled WGS sequence"/>
</dbReference>
<sequence>MTHKQDQQDKDIGAQAGVPVGVGLGGRNYAENVKNAGPRGHGFAAEQANHLYDRVRLKDAKVVGGDNAKNGPDRAVNGTWIQSKYCGSGAKCIQECFGDDGLFRYLKPDGTPMDVEVPRDMHEAAVQAMQERIKNGKVPGVTDPAEARRIVRKGHITYAQARRIAKAGSIEGLTFDAVRGVEIAGKAAGVSAIMTFAVGCWRGESPEVALKNGALSGIQVGGIAWVSSIGAAQLGRTGLERSLRPATDALVGKLGPKVTRMLVKGAGKNLSGAAASSHLSKLMRGNAVTGAVTVVAMSAGDVVRLFQGQVSPAQLIKNVTVTTASVAGGTGGMMAGAAIGTAIFPGVGTIVGGFLGGLLGGSGSQAVAKAAMDVVIEDDAKKMVAILEQVLGEEVETALLSQKECQQVIDALQKQDLPKHLRAMYAATNREEVARKLITPLIDTQLAKRPKVKVPEDTAFFAAAAKLLEEAAAEEEGHLPGDGGNPTNSGPSGIFIV</sequence>
<proteinExistence type="predicted"/>
<comment type="caution">
    <text evidence="2">The sequence shown here is derived from an EMBL/GenBank/DDBJ whole genome shotgun (WGS) entry which is preliminary data.</text>
</comment>
<gene>
    <name evidence="2" type="ORF">GCM10008959_36850</name>
</gene>
<protein>
    <submittedName>
        <fullName evidence="2">Uncharacterized protein</fullName>
    </submittedName>
</protein>
<evidence type="ECO:0000313" key="3">
    <source>
        <dbReference type="Proteomes" id="UP000634308"/>
    </source>
</evidence>
<keyword evidence="3" id="KW-1185">Reference proteome</keyword>
<organism evidence="2 3">
    <name type="scientific">Deinococcus seoulensis</name>
    <dbReference type="NCBI Taxonomy" id="1837379"/>
    <lineage>
        <taxon>Bacteria</taxon>
        <taxon>Thermotogati</taxon>
        <taxon>Deinococcota</taxon>
        <taxon>Deinococci</taxon>
        <taxon>Deinococcales</taxon>
        <taxon>Deinococcaceae</taxon>
        <taxon>Deinococcus</taxon>
    </lineage>
</organism>
<dbReference type="EMBL" id="BMQM01000037">
    <property type="protein sequence ID" value="GGR71837.1"/>
    <property type="molecule type" value="Genomic_DNA"/>
</dbReference>
<accession>A0ABQ2RX95</accession>
<reference evidence="3" key="1">
    <citation type="journal article" date="2019" name="Int. J. Syst. Evol. Microbiol.">
        <title>The Global Catalogue of Microorganisms (GCM) 10K type strain sequencing project: providing services to taxonomists for standard genome sequencing and annotation.</title>
        <authorList>
            <consortium name="The Broad Institute Genomics Platform"/>
            <consortium name="The Broad Institute Genome Sequencing Center for Infectious Disease"/>
            <person name="Wu L."/>
            <person name="Ma J."/>
        </authorList>
    </citation>
    <scope>NUCLEOTIDE SEQUENCE [LARGE SCALE GENOMIC DNA]</scope>
    <source>
        <strain evidence="3">JCM 31404</strain>
    </source>
</reference>
<evidence type="ECO:0000313" key="2">
    <source>
        <dbReference type="EMBL" id="GGR71837.1"/>
    </source>
</evidence>
<name>A0ABQ2RX95_9DEIO</name>
<evidence type="ECO:0000256" key="1">
    <source>
        <dbReference type="SAM" id="MobiDB-lite"/>
    </source>
</evidence>